<feature type="region of interest" description="Disordered" evidence="1">
    <location>
        <begin position="161"/>
        <end position="186"/>
    </location>
</feature>
<dbReference type="EMBL" id="ML143449">
    <property type="protein sequence ID" value="TBU26236.1"/>
    <property type="molecule type" value="Genomic_DNA"/>
</dbReference>
<organism evidence="2">
    <name type="scientific">Dichomitus squalens</name>
    <dbReference type="NCBI Taxonomy" id="114155"/>
    <lineage>
        <taxon>Eukaryota</taxon>
        <taxon>Fungi</taxon>
        <taxon>Dikarya</taxon>
        <taxon>Basidiomycota</taxon>
        <taxon>Agaricomycotina</taxon>
        <taxon>Agaricomycetes</taxon>
        <taxon>Polyporales</taxon>
        <taxon>Polyporaceae</taxon>
        <taxon>Dichomitus</taxon>
    </lineage>
</organism>
<dbReference type="Proteomes" id="UP000292957">
    <property type="component" value="Unassembled WGS sequence"/>
</dbReference>
<name>A0A4Q9MJV5_9APHY</name>
<accession>A0A4Q9MJV5</accession>
<protein>
    <submittedName>
        <fullName evidence="2">Uncharacterized protein</fullName>
    </submittedName>
</protein>
<proteinExistence type="predicted"/>
<sequence>MTPRSNSAYTLSENSATSQAQPFNTLCIQHQSVPRIYAHTAIQLYLKSSLVLQYESCRYTVSQPFNDLPHPSQHITPQLLSVRQLDNIGGCRTNDPPPHMSRRHRLVLLVRLLVADVDDVFVRDRDPRVPLRVGLARRRCARDRRGARARARCVRAHRRGVLPGRSTHYRRSRRRRSGRRLPLPEAEERRARRLAVHMHLRLRPHPCLRLRLHESA</sequence>
<feature type="compositionally biased region" description="Basic residues" evidence="1">
    <location>
        <begin position="167"/>
        <end position="179"/>
    </location>
</feature>
<evidence type="ECO:0000256" key="1">
    <source>
        <dbReference type="SAM" id="MobiDB-lite"/>
    </source>
</evidence>
<gene>
    <name evidence="2" type="ORF">BD311DRAFT_763116</name>
</gene>
<dbReference type="AlphaFoldDB" id="A0A4Q9MJV5"/>
<evidence type="ECO:0000313" key="2">
    <source>
        <dbReference type="EMBL" id="TBU26236.1"/>
    </source>
</evidence>
<reference evidence="2" key="1">
    <citation type="submission" date="2019-01" db="EMBL/GenBank/DDBJ databases">
        <title>Draft genome sequences of three monokaryotic isolates of the white-rot basidiomycete fungus Dichomitus squalens.</title>
        <authorList>
            <consortium name="DOE Joint Genome Institute"/>
            <person name="Lopez S.C."/>
            <person name="Andreopoulos B."/>
            <person name="Pangilinan J."/>
            <person name="Lipzen A."/>
            <person name="Riley R."/>
            <person name="Ahrendt S."/>
            <person name="Ng V."/>
            <person name="Barry K."/>
            <person name="Daum C."/>
            <person name="Grigoriev I.V."/>
            <person name="Hilden K.S."/>
            <person name="Makela M.R."/>
            <person name="de Vries R.P."/>
        </authorList>
    </citation>
    <scope>NUCLEOTIDE SEQUENCE [LARGE SCALE GENOMIC DNA]</scope>
    <source>
        <strain evidence="2">OM18370.1</strain>
    </source>
</reference>